<gene>
    <name evidence="2" type="ORF">HF576_03060</name>
</gene>
<protein>
    <submittedName>
        <fullName evidence="2">Alternate-type signal peptide domain-containing protein</fullName>
    </submittedName>
</protein>
<keyword evidence="1" id="KW-0732">Signal</keyword>
<dbReference type="NCBIfam" id="TIGR04089">
    <property type="entry name" value="exp_by_SipW_III"/>
    <property type="match status" value="1"/>
</dbReference>
<dbReference type="InterPro" id="IPR024006">
    <property type="entry name" value="Alt_signal_exp_actinobact"/>
</dbReference>
<feature type="signal peptide" evidence="1">
    <location>
        <begin position="1"/>
        <end position="26"/>
    </location>
</feature>
<dbReference type="NCBIfam" id="TIGR04088">
    <property type="entry name" value="cognate_SipW"/>
    <property type="match status" value="1"/>
</dbReference>
<evidence type="ECO:0000256" key="1">
    <source>
        <dbReference type="SAM" id="SignalP"/>
    </source>
</evidence>
<evidence type="ECO:0000313" key="3">
    <source>
        <dbReference type="Proteomes" id="UP001429745"/>
    </source>
</evidence>
<feature type="chain" id="PRO_5046796631" evidence="1">
    <location>
        <begin position="27"/>
        <end position="190"/>
    </location>
</feature>
<name>A0ABX1K717_9MICO</name>
<keyword evidence="3" id="KW-1185">Reference proteome</keyword>
<sequence length="190" mass="18639">MKKIVKASIATTAGVILLLGGAGTFATWNSSATAEGASIVAGNLVVENSATPATWTANGAPVSIASYRVAPGDVLTYTKTMKVGAEGDSLQATLALSEASIAPADATKPADVALAGYLTESAVLTASGTGITGTGPTFTVAPGAGAVSQDVTVTVTITFPYGDTVGGNNNAMNGAVTLDALTVSLTQNTK</sequence>
<dbReference type="RefSeq" id="WP_168911291.1">
    <property type="nucleotide sequence ID" value="NZ_JABACI010000001.1"/>
</dbReference>
<dbReference type="Proteomes" id="UP001429745">
    <property type="component" value="Unassembled WGS sequence"/>
</dbReference>
<dbReference type="EMBL" id="JABACI010000001">
    <property type="protein sequence ID" value="NLP82816.1"/>
    <property type="molecule type" value="Genomic_DNA"/>
</dbReference>
<accession>A0ABX1K717</accession>
<evidence type="ECO:0000313" key="2">
    <source>
        <dbReference type="EMBL" id="NLP82816.1"/>
    </source>
</evidence>
<proteinExistence type="predicted"/>
<comment type="caution">
    <text evidence="2">The sequence shown here is derived from an EMBL/GenBank/DDBJ whole genome shotgun (WGS) entry which is preliminary data.</text>
</comment>
<organism evidence="2 3">
    <name type="scientific">Microbacterium salsuginis</name>
    <dbReference type="NCBI Taxonomy" id="2722803"/>
    <lineage>
        <taxon>Bacteria</taxon>
        <taxon>Bacillati</taxon>
        <taxon>Actinomycetota</taxon>
        <taxon>Actinomycetes</taxon>
        <taxon>Micrococcales</taxon>
        <taxon>Microbacteriaceae</taxon>
        <taxon>Microbacterium</taxon>
    </lineage>
</organism>
<dbReference type="InterPro" id="IPR023833">
    <property type="entry name" value="Signal_pept_SipW-depend-type"/>
</dbReference>
<reference evidence="2 3" key="1">
    <citation type="submission" date="2020-04" db="EMBL/GenBank/DDBJ databases">
        <title>CFH 90308 Microbacterium sp.</title>
        <authorList>
            <person name="Nie G."/>
            <person name="Ming H."/>
            <person name="Xia T."/>
        </authorList>
    </citation>
    <scope>NUCLEOTIDE SEQUENCE [LARGE SCALE GENOMIC DNA]</scope>
    <source>
        <strain evidence="2 3">CFH 90308</strain>
    </source>
</reference>